<evidence type="ECO:0000256" key="3">
    <source>
        <dbReference type="SAM" id="MobiDB-lite"/>
    </source>
</evidence>
<comment type="caution">
    <text evidence="5">The sequence shown here is derived from an EMBL/GenBank/DDBJ whole genome shotgun (WGS) entry which is preliminary data.</text>
</comment>
<feature type="compositionally biased region" description="Acidic residues" evidence="3">
    <location>
        <begin position="33"/>
        <end position="46"/>
    </location>
</feature>
<gene>
    <name evidence="5" type="ORF">SK128_026337</name>
</gene>
<dbReference type="AlphaFoldDB" id="A0AAN9ACU1"/>
<proteinExistence type="predicted"/>
<organism evidence="5 6">
    <name type="scientific">Halocaridina rubra</name>
    <name type="common">Hawaiian red shrimp</name>
    <dbReference type="NCBI Taxonomy" id="373956"/>
    <lineage>
        <taxon>Eukaryota</taxon>
        <taxon>Metazoa</taxon>
        <taxon>Ecdysozoa</taxon>
        <taxon>Arthropoda</taxon>
        <taxon>Crustacea</taxon>
        <taxon>Multicrustacea</taxon>
        <taxon>Malacostraca</taxon>
        <taxon>Eumalacostraca</taxon>
        <taxon>Eucarida</taxon>
        <taxon>Decapoda</taxon>
        <taxon>Pleocyemata</taxon>
        <taxon>Caridea</taxon>
        <taxon>Atyoidea</taxon>
        <taxon>Atyidae</taxon>
        <taxon>Halocaridina</taxon>
    </lineage>
</organism>
<keyword evidence="6" id="KW-1185">Reference proteome</keyword>
<evidence type="ECO:0000256" key="1">
    <source>
        <dbReference type="ARBA" id="ARBA00004613"/>
    </source>
</evidence>
<dbReference type="Proteomes" id="UP001381693">
    <property type="component" value="Unassembled WGS sequence"/>
</dbReference>
<feature type="compositionally biased region" description="Basic residues" evidence="3">
    <location>
        <begin position="61"/>
        <end position="76"/>
    </location>
</feature>
<dbReference type="GO" id="GO:0005576">
    <property type="term" value="C:extracellular region"/>
    <property type="evidence" value="ECO:0007669"/>
    <property type="project" value="UniProtKB-SubCell"/>
</dbReference>
<dbReference type="Pfam" id="PF00094">
    <property type="entry name" value="VWD"/>
    <property type="match status" value="1"/>
</dbReference>
<evidence type="ECO:0000256" key="2">
    <source>
        <dbReference type="ARBA" id="ARBA00022525"/>
    </source>
</evidence>
<feature type="domain" description="VWFD" evidence="4">
    <location>
        <begin position="533"/>
        <end position="705"/>
    </location>
</feature>
<name>A0AAN9ACU1_HALRR</name>
<dbReference type="InterPro" id="IPR029277">
    <property type="entry name" value="SVWC_dom"/>
</dbReference>
<sequence>MGGTCKTKCDANEIAKRKGCTSSKGYGGRSSDVAEEDVEDDMENSEIEIQRGWGMLGGWHKPQRPQRPHRPNRPSKPKCQCCVPEPVVITPNCTAAAACCDKEPGTTEFYQCCTQYQCCPVCSEETCCYGDQTFQAGDTVLDIPELCQTYVCQREAIVEAPFFQMTLVPVSYECPHCIYGNVTYAIGTTIATFTNECYELKCEADSDGNPEIILSTITCTQCQYESLLFPVGQVIATFSEQCEQLVCSTGSGGTPEIQVQSIPCSYCIYQNETFNVGDVIASFPDECHELTCASDGAGGTTVTLNATSDCPYCQYNGSLFGDGEVILTWDCAQVICNVSGSGEASFAMQPLPCDLCMYNGTTYSVGDVVDTFPDECSELQCSLDADNNTALVLVDTNCTVCEVNGTKYNIGDDIFMCLEGCKKLVCDSDGNGFAVVMESEIDNCTQCFFEDGFYDVGDVVATYPDDCVQLVCNISANTGKPALTVQGAGCNCCKLGDKLYADGELLTDDNHCIAVQCDAGNWTNRGFFSSECRACRIASPVMVFQTFDLTTYTYGESECGYELVNQNGQNVVSTTFGPGYLHESFNFTDTNSAPLSCPAADPLNGCSFGPVTTTPTEANAQGTLVYNMNLGVDYTVVDGTNGITVLYNQFTMFVFAHESVQDQLDGLCGTYNGDSTDDLTNSSGQVTTDVNAFAGSYSTGGANCNLRDLLAFVRLLPRDQNMCDEMSRTGELGGSSCEEQATNAYMGAYNGTYSPEEMANSEEYEEAMMSCVKTMCSCPLEEHTQCYEASNAINMEMMKIKARTYTPVELDEMLGWKPSL</sequence>
<evidence type="ECO:0000313" key="6">
    <source>
        <dbReference type="Proteomes" id="UP001381693"/>
    </source>
</evidence>
<comment type="subcellular location">
    <subcellularLocation>
        <location evidence="1">Secreted</location>
    </subcellularLocation>
</comment>
<dbReference type="InterPro" id="IPR001846">
    <property type="entry name" value="VWF_type-D"/>
</dbReference>
<feature type="region of interest" description="Disordered" evidence="3">
    <location>
        <begin position="19"/>
        <end position="78"/>
    </location>
</feature>
<accession>A0AAN9ACU1</accession>
<evidence type="ECO:0000313" key="5">
    <source>
        <dbReference type="EMBL" id="KAK7081160.1"/>
    </source>
</evidence>
<evidence type="ECO:0000259" key="4">
    <source>
        <dbReference type="PROSITE" id="PS51233"/>
    </source>
</evidence>
<dbReference type="SMART" id="SM01318">
    <property type="entry name" value="SVWC"/>
    <property type="match status" value="2"/>
</dbReference>
<dbReference type="PROSITE" id="PS51233">
    <property type="entry name" value="VWFD"/>
    <property type="match status" value="1"/>
</dbReference>
<keyword evidence="2" id="KW-0964">Secreted</keyword>
<dbReference type="EMBL" id="JAXCGZ010005689">
    <property type="protein sequence ID" value="KAK7081160.1"/>
    <property type="molecule type" value="Genomic_DNA"/>
</dbReference>
<reference evidence="5 6" key="1">
    <citation type="submission" date="2023-11" db="EMBL/GenBank/DDBJ databases">
        <title>Halocaridina rubra genome assembly.</title>
        <authorList>
            <person name="Smith C."/>
        </authorList>
    </citation>
    <scope>NUCLEOTIDE SEQUENCE [LARGE SCALE GENOMIC DNA]</scope>
    <source>
        <strain evidence="5">EP-1</strain>
        <tissue evidence="5">Whole</tissue>
    </source>
</reference>
<protein>
    <recommendedName>
        <fullName evidence="4">VWFD domain-containing protein</fullName>
    </recommendedName>
</protein>